<protein>
    <submittedName>
        <fullName evidence="3">Kinesin-like protein KIN-14S</fullName>
    </submittedName>
</protein>
<keyword evidence="2" id="KW-1185">Reference proteome</keyword>
<dbReference type="PANTHER" id="PTHR47972:SF2">
    <property type="entry name" value="KINESIN-LIKE PROTEIN KIN-14S"/>
    <property type="match status" value="1"/>
</dbReference>
<keyword evidence="1" id="KW-0175">Coiled coil</keyword>
<proteinExistence type="predicted"/>
<accession>A0ABM3RM60</accession>
<dbReference type="InterPro" id="IPR027640">
    <property type="entry name" value="Kinesin-like_fam"/>
</dbReference>
<dbReference type="GeneID" id="110780074"/>
<sequence>MFSNLTCTGHTYSYSPKPFPLPSAADLGETLCSLNFGSRVKGIEYGPARKQTDFSELLKYKHLAKKSKHDEKEAKKLQDNVQSLQLRLSAIEHICRNLQEKFMQMEDLS</sequence>
<evidence type="ECO:0000313" key="3">
    <source>
        <dbReference type="RefSeq" id="XP_056696698.1"/>
    </source>
</evidence>
<organism evidence="2 3">
    <name type="scientific">Spinacia oleracea</name>
    <name type="common">Spinach</name>
    <dbReference type="NCBI Taxonomy" id="3562"/>
    <lineage>
        <taxon>Eukaryota</taxon>
        <taxon>Viridiplantae</taxon>
        <taxon>Streptophyta</taxon>
        <taxon>Embryophyta</taxon>
        <taxon>Tracheophyta</taxon>
        <taxon>Spermatophyta</taxon>
        <taxon>Magnoliopsida</taxon>
        <taxon>eudicotyledons</taxon>
        <taxon>Gunneridae</taxon>
        <taxon>Pentapetalae</taxon>
        <taxon>Caryophyllales</taxon>
        <taxon>Chenopodiaceae</taxon>
        <taxon>Chenopodioideae</taxon>
        <taxon>Anserineae</taxon>
        <taxon>Spinacia</taxon>
    </lineage>
</organism>
<dbReference type="PANTHER" id="PTHR47972">
    <property type="entry name" value="KINESIN-LIKE PROTEIN KLP-3"/>
    <property type="match status" value="1"/>
</dbReference>
<name>A0ABM3RM60_SPIOL</name>
<evidence type="ECO:0000256" key="1">
    <source>
        <dbReference type="SAM" id="Coils"/>
    </source>
</evidence>
<dbReference type="Gene3D" id="1.20.58.1980">
    <property type="match status" value="1"/>
</dbReference>
<reference evidence="2" key="1">
    <citation type="journal article" date="2021" name="Nat. Commun.">
        <title>Genomic analyses provide insights into spinach domestication and the genetic basis of agronomic traits.</title>
        <authorList>
            <person name="Cai X."/>
            <person name="Sun X."/>
            <person name="Xu C."/>
            <person name="Sun H."/>
            <person name="Wang X."/>
            <person name="Ge C."/>
            <person name="Zhang Z."/>
            <person name="Wang Q."/>
            <person name="Fei Z."/>
            <person name="Jiao C."/>
            <person name="Wang Q."/>
        </authorList>
    </citation>
    <scope>NUCLEOTIDE SEQUENCE [LARGE SCALE GENOMIC DNA]</scope>
    <source>
        <strain evidence="2">cv. Varoflay</strain>
    </source>
</reference>
<evidence type="ECO:0000313" key="2">
    <source>
        <dbReference type="Proteomes" id="UP000813463"/>
    </source>
</evidence>
<dbReference type="RefSeq" id="XP_056696698.1">
    <property type="nucleotide sequence ID" value="XM_056840720.1"/>
</dbReference>
<reference evidence="3" key="2">
    <citation type="submission" date="2025-08" db="UniProtKB">
        <authorList>
            <consortium name="RefSeq"/>
        </authorList>
    </citation>
    <scope>IDENTIFICATION</scope>
    <source>
        <tissue evidence="3">Leaf</tissue>
    </source>
</reference>
<gene>
    <name evidence="3" type="primary">LOC110780074</name>
</gene>
<dbReference type="Proteomes" id="UP000813463">
    <property type="component" value="Chromosome 3"/>
</dbReference>
<feature type="coiled-coil region" evidence="1">
    <location>
        <begin position="60"/>
        <end position="101"/>
    </location>
</feature>